<protein>
    <submittedName>
        <fullName evidence="1">Uncharacterized protein</fullName>
    </submittedName>
</protein>
<accession>A0A6M3LUC7</accession>
<gene>
    <name evidence="1" type="ORF">MM415B04908_0013</name>
</gene>
<reference evidence="1" key="1">
    <citation type="submission" date="2020-03" db="EMBL/GenBank/DDBJ databases">
        <title>The deep terrestrial virosphere.</title>
        <authorList>
            <person name="Holmfeldt K."/>
            <person name="Nilsson E."/>
            <person name="Simone D."/>
            <person name="Lopez-Fernandez M."/>
            <person name="Wu X."/>
            <person name="de Brujin I."/>
            <person name="Lundin D."/>
            <person name="Andersson A."/>
            <person name="Bertilsson S."/>
            <person name="Dopson M."/>
        </authorList>
    </citation>
    <scope>NUCLEOTIDE SEQUENCE</scope>
    <source>
        <strain evidence="1">MM415B04908</strain>
    </source>
</reference>
<sequence length="69" mass="7986">MCNHVYLYPLDIRGNYNPDGKTLTGICKYCGVKQKSYGMRWTIPIEENFLQEIPFGDSIFEFDKSAIIC</sequence>
<dbReference type="AlphaFoldDB" id="A0A6M3LUC7"/>
<organism evidence="1">
    <name type="scientific">viral metagenome</name>
    <dbReference type="NCBI Taxonomy" id="1070528"/>
    <lineage>
        <taxon>unclassified sequences</taxon>
        <taxon>metagenomes</taxon>
        <taxon>organismal metagenomes</taxon>
    </lineage>
</organism>
<proteinExistence type="predicted"/>
<name>A0A6M3LUC7_9ZZZZ</name>
<evidence type="ECO:0000313" key="1">
    <source>
        <dbReference type="EMBL" id="QJA96175.1"/>
    </source>
</evidence>
<dbReference type="EMBL" id="MT143376">
    <property type="protein sequence ID" value="QJA96175.1"/>
    <property type="molecule type" value="Genomic_DNA"/>
</dbReference>